<reference evidence="6" key="1">
    <citation type="submission" date="2018-11" db="EMBL/GenBank/DDBJ databases">
        <title>FDA dAtabase for Regulatory Grade micrObial Sequences (FDA-ARGOS): Supporting development and validation of Infectious Disease Dx tests.</title>
        <authorList>
            <person name="Goldberg B."/>
            <person name="Campos J."/>
            <person name="Tallon L."/>
            <person name="Sadzewicz L."/>
            <person name="Zhao X."/>
            <person name="Vavikolanu K."/>
            <person name="Mehta A."/>
            <person name="Aluvathingal J."/>
            <person name="Nadendla S."/>
            <person name="Geyer C."/>
            <person name="Nandy P."/>
            <person name="Yan Y."/>
            <person name="Sichtig H."/>
        </authorList>
    </citation>
    <scope>NUCLEOTIDE SEQUENCE [LARGE SCALE GENOMIC DNA]</scope>
    <source>
        <strain evidence="6">FDAARGOS_614</strain>
    </source>
</reference>
<dbReference type="SUPFAM" id="SSF46785">
    <property type="entry name" value="Winged helix' DNA-binding domain"/>
    <property type="match status" value="1"/>
</dbReference>
<evidence type="ECO:0000256" key="2">
    <source>
        <dbReference type="ARBA" id="ARBA00023125"/>
    </source>
</evidence>
<dbReference type="Pfam" id="PF01614">
    <property type="entry name" value="IclR_C"/>
    <property type="match status" value="1"/>
</dbReference>
<keyword evidence="2" id="KW-0238">DNA-binding</keyword>
<dbReference type="EMBL" id="CP033969">
    <property type="protein sequence ID" value="AZG14498.1"/>
    <property type="molecule type" value="Genomic_DNA"/>
</dbReference>
<organism evidence="5 6">
    <name type="scientific">Cupriavidus pauculus</name>
    <dbReference type="NCBI Taxonomy" id="82633"/>
    <lineage>
        <taxon>Bacteria</taxon>
        <taxon>Pseudomonadati</taxon>
        <taxon>Pseudomonadota</taxon>
        <taxon>Betaproteobacteria</taxon>
        <taxon>Burkholderiales</taxon>
        <taxon>Burkholderiaceae</taxon>
        <taxon>Cupriavidus</taxon>
    </lineage>
</organism>
<keyword evidence="3" id="KW-0804">Transcription</keyword>
<sequence length="265" mass="29091">MPPGRRMTTSDMLQEHKMLRLLSLLERVSASNQPVTIAQIAMRLDIPKASAARLVDLLISSRYLARMPDTRGLIPGPRTVQLAASTLSNSSFRRECRAVLRGLVSRLGETCNLSAFDGDCVLYLERVETSEPLRMHLELGSRHPLHCTAGGKLFLSQLPPVERAALLDRLTLSPRTPHTITNRAKLDDELTRLAEKGISTDREEFIIGMVGVAVPVITGSSRNAIALVCHAAAPRSSLEELLLKLPVLKEAALQFKALFDAQTVD</sequence>
<dbReference type="GO" id="GO:0045892">
    <property type="term" value="P:negative regulation of DNA-templated transcription"/>
    <property type="evidence" value="ECO:0007669"/>
    <property type="project" value="TreeGrafter"/>
</dbReference>
<dbReference type="Gene3D" id="3.30.450.40">
    <property type="match status" value="1"/>
</dbReference>
<dbReference type="InterPro" id="IPR036388">
    <property type="entry name" value="WH-like_DNA-bd_sf"/>
</dbReference>
<dbReference type="Proteomes" id="UP000270411">
    <property type="component" value="Chromosome 1"/>
</dbReference>
<keyword evidence="1" id="KW-0805">Transcription regulation</keyword>
<feature type="domain" description="IclR-ED" evidence="4">
    <location>
        <begin position="78"/>
        <end position="261"/>
    </location>
</feature>
<dbReference type="PANTHER" id="PTHR30136:SF24">
    <property type="entry name" value="HTH-TYPE TRANSCRIPTIONAL REPRESSOR ALLR"/>
    <property type="match status" value="1"/>
</dbReference>
<evidence type="ECO:0000256" key="1">
    <source>
        <dbReference type="ARBA" id="ARBA00023015"/>
    </source>
</evidence>
<dbReference type="InterPro" id="IPR050707">
    <property type="entry name" value="HTH_MetabolicPath_Reg"/>
</dbReference>
<evidence type="ECO:0000256" key="3">
    <source>
        <dbReference type="ARBA" id="ARBA00023163"/>
    </source>
</evidence>
<name>A0A3G8H208_9BURK</name>
<dbReference type="PANTHER" id="PTHR30136">
    <property type="entry name" value="HELIX-TURN-HELIX TRANSCRIPTIONAL REGULATOR, ICLR FAMILY"/>
    <property type="match status" value="1"/>
</dbReference>
<dbReference type="GO" id="GO:0003700">
    <property type="term" value="F:DNA-binding transcription factor activity"/>
    <property type="evidence" value="ECO:0007669"/>
    <property type="project" value="TreeGrafter"/>
</dbReference>
<dbReference type="OrthoDB" id="13103at2"/>
<dbReference type="GO" id="GO:0003677">
    <property type="term" value="F:DNA binding"/>
    <property type="evidence" value="ECO:0007669"/>
    <property type="project" value="UniProtKB-KW"/>
</dbReference>
<gene>
    <name evidence="5" type="ORF">EHF44_14235</name>
</gene>
<dbReference type="InterPro" id="IPR005471">
    <property type="entry name" value="Tscrpt_reg_IclR_N"/>
</dbReference>
<protein>
    <submittedName>
        <fullName evidence="5">IclR family transcriptional regulator</fullName>
    </submittedName>
</protein>
<dbReference type="SMART" id="SM00346">
    <property type="entry name" value="HTH_ICLR"/>
    <property type="match status" value="1"/>
</dbReference>
<dbReference type="InterPro" id="IPR029016">
    <property type="entry name" value="GAF-like_dom_sf"/>
</dbReference>
<dbReference type="InterPro" id="IPR014757">
    <property type="entry name" value="Tscrpt_reg_IclR_C"/>
</dbReference>
<dbReference type="Gene3D" id="1.10.10.10">
    <property type="entry name" value="Winged helix-like DNA-binding domain superfamily/Winged helix DNA-binding domain"/>
    <property type="match status" value="1"/>
</dbReference>
<dbReference type="AlphaFoldDB" id="A0A3G8H208"/>
<proteinExistence type="predicted"/>
<dbReference type="SUPFAM" id="SSF55781">
    <property type="entry name" value="GAF domain-like"/>
    <property type="match status" value="1"/>
</dbReference>
<dbReference type="PROSITE" id="PS51078">
    <property type="entry name" value="ICLR_ED"/>
    <property type="match status" value="1"/>
</dbReference>
<evidence type="ECO:0000313" key="6">
    <source>
        <dbReference type="Proteomes" id="UP000270411"/>
    </source>
</evidence>
<dbReference type="Pfam" id="PF09339">
    <property type="entry name" value="HTH_IclR"/>
    <property type="match status" value="1"/>
</dbReference>
<accession>A0A3G8H208</accession>
<evidence type="ECO:0000259" key="4">
    <source>
        <dbReference type="PROSITE" id="PS51078"/>
    </source>
</evidence>
<evidence type="ECO:0000313" key="5">
    <source>
        <dbReference type="EMBL" id="AZG14498.1"/>
    </source>
</evidence>
<dbReference type="KEGG" id="cpau:EHF44_14235"/>
<dbReference type="InterPro" id="IPR036390">
    <property type="entry name" value="WH_DNA-bd_sf"/>
</dbReference>